<feature type="domain" description="Carboxylesterase type B" evidence="6">
    <location>
        <begin position="31"/>
        <end position="499"/>
    </location>
</feature>
<dbReference type="RefSeq" id="XP_035683197.1">
    <property type="nucleotide sequence ID" value="XM_035827304.1"/>
</dbReference>
<accession>A0A9J7LI02</accession>
<sequence length="698" mass="75442">MARLQFTRFTTVVVAIFLSSASASVPDTPGPIVKTKYGPLQGVSVPQGSVFLGIPFAAPPVGDLRWKPPRPPAAWAPATFNATTFSAACIPHTGTIDPFPHGTRTPPLGNGTSEDCLYLNVFTPAIAKPGGKLPVIFWIHGGNFFQGSAMDFLYDGRFLANKTRTVVVAANYRLSALGFLVAGQGEGAATGNYGILDQIAALQWVQDNIADFGGDKDRVTIYGQSAGAYSVVLHMTVNKSDHLFHGAIAASPPLSLTFKGRVEALIYGDEFAQQLNCAVGNMQCLRAASASQVLDAQYAVRLKIVNPFDLIELFEPWGPTVDGDLVAGQVVDAFENGKFQKKPLIIGSTTEEGIAFVYETGQILSTLEYEASVYGLFLTDGPAVLREYPPSHTGDERPIDSVLVTHYLFPCPARYAIRNAAKQNDTNLWLYVFAHPLSFKHAWGNLTHCEGHVCHGTDVVFVFQSQTLRGYHFTAEEQVLADSMAYYYGNFAHTGDPNKPGSRLTHTGDPNKPGSRLTHTGDPNKPGSRLTHTGDPNKPGSRLTHTGDPNKPGSRLTHTGDPNKPGSRLTHASAPNKPGSRLTHTGDPNKPGSRLTHTGDPNKPGSRLTHTGDPNKPGSRLTHTGDPNKPGSRLTHTGDPNNPGSRLTKQPNGDSPPEWPPYLSSENYTNLRFNTPNSLERGYLKEKCDFWDSISPYP</sequence>
<dbReference type="PROSITE" id="PS00941">
    <property type="entry name" value="CARBOXYLESTERASE_B_2"/>
    <property type="match status" value="1"/>
</dbReference>
<dbReference type="SUPFAM" id="SSF53474">
    <property type="entry name" value="alpha/beta-Hydrolases"/>
    <property type="match status" value="1"/>
</dbReference>
<dbReference type="KEGG" id="bfo:118420476"/>
<dbReference type="Pfam" id="PF00135">
    <property type="entry name" value="COesterase"/>
    <property type="match status" value="1"/>
</dbReference>
<proteinExistence type="inferred from homology"/>
<feature type="active site" description="Acyl-ester intermediate" evidence="3">
    <location>
        <position position="225"/>
    </location>
</feature>
<feature type="signal peptide" evidence="4">
    <location>
        <begin position="1"/>
        <end position="23"/>
    </location>
</feature>
<feature type="active site" description="Charge relay system" evidence="3">
    <location>
        <position position="352"/>
    </location>
</feature>
<dbReference type="InterPro" id="IPR000997">
    <property type="entry name" value="Cholinesterase"/>
</dbReference>
<feature type="region of interest" description="Disordered" evidence="5">
    <location>
        <begin position="495"/>
        <end position="662"/>
    </location>
</feature>
<dbReference type="Proteomes" id="UP000001554">
    <property type="component" value="Chromosome 1"/>
</dbReference>
<reference evidence="8" key="2">
    <citation type="submission" date="2025-08" db="UniProtKB">
        <authorList>
            <consortium name="RefSeq"/>
        </authorList>
    </citation>
    <scope>IDENTIFICATION</scope>
    <source>
        <strain evidence="8">S238N-H82</strain>
        <tissue evidence="8">Testes</tissue>
    </source>
</reference>
<dbReference type="AlphaFoldDB" id="A0A9J7LI02"/>
<organism evidence="7 8">
    <name type="scientific">Branchiostoma floridae</name>
    <name type="common">Florida lancelet</name>
    <name type="synonym">Amphioxus</name>
    <dbReference type="NCBI Taxonomy" id="7739"/>
    <lineage>
        <taxon>Eukaryota</taxon>
        <taxon>Metazoa</taxon>
        <taxon>Chordata</taxon>
        <taxon>Cephalochordata</taxon>
        <taxon>Leptocardii</taxon>
        <taxon>Amphioxiformes</taxon>
        <taxon>Branchiostomatidae</taxon>
        <taxon>Branchiostoma</taxon>
    </lineage>
</organism>
<evidence type="ECO:0000256" key="1">
    <source>
        <dbReference type="ARBA" id="ARBA00005964"/>
    </source>
</evidence>
<evidence type="ECO:0000256" key="4">
    <source>
        <dbReference type="RuleBase" id="RU361235"/>
    </source>
</evidence>
<evidence type="ECO:0000313" key="7">
    <source>
        <dbReference type="Proteomes" id="UP000001554"/>
    </source>
</evidence>
<dbReference type="PANTHER" id="PTHR45570:SF1">
    <property type="entry name" value="CARBOXYLIC ESTER HYDROLASE"/>
    <property type="match status" value="1"/>
</dbReference>
<dbReference type="InterPro" id="IPR019826">
    <property type="entry name" value="Carboxylesterase_B_AS"/>
</dbReference>
<dbReference type="PROSITE" id="PS00122">
    <property type="entry name" value="CARBOXYLESTERASE_B_1"/>
    <property type="match status" value="1"/>
</dbReference>
<protein>
    <recommendedName>
        <fullName evidence="4">Carboxylic ester hydrolase</fullName>
        <ecNumber evidence="4">3.1.1.-</ecNumber>
    </recommendedName>
</protein>
<reference evidence="7" key="1">
    <citation type="journal article" date="2020" name="Nat. Ecol. Evol.">
        <title>Deeply conserved synteny resolves early events in vertebrate evolution.</title>
        <authorList>
            <person name="Simakov O."/>
            <person name="Marletaz F."/>
            <person name="Yue J.X."/>
            <person name="O'Connell B."/>
            <person name="Jenkins J."/>
            <person name="Brandt A."/>
            <person name="Calef R."/>
            <person name="Tung C.H."/>
            <person name="Huang T.K."/>
            <person name="Schmutz J."/>
            <person name="Satoh N."/>
            <person name="Yu J.K."/>
            <person name="Putnam N.H."/>
            <person name="Green R.E."/>
            <person name="Rokhsar D.S."/>
        </authorList>
    </citation>
    <scope>NUCLEOTIDE SEQUENCE [LARGE SCALE GENOMIC DNA]</scope>
    <source>
        <strain evidence="7">S238N-H82</strain>
    </source>
</reference>
<name>A0A9J7LI02_BRAFL</name>
<keyword evidence="4" id="KW-0732">Signal</keyword>
<evidence type="ECO:0000256" key="5">
    <source>
        <dbReference type="SAM" id="MobiDB-lite"/>
    </source>
</evidence>
<evidence type="ECO:0000259" key="6">
    <source>
        <dbReference type="Pfam" id="PF00135"/>
    </source>
</evidence>
<dbReference type="GeneID" id="118420476"/>
<evidence type="ECO:0000256" key="3">
    <source>
        <dbReference type="PIRSR" id="PIRSR600997-1"/>
    </source>
</evidence>
<dbReference type="InterPro" id="IPR002018">
    <property type="entry name" value="CarbesteraseB"/>
</dbReference>
<dbReference type="InterPro" id="IPR019819">
    <property type="entry name" value="Carboxylesterase_B_CS"/>
</dbReference>
<dbReference type="GO" id="GO:0004104">
    <property type="term" value="F:cholinesterase activity"/>
    <property type="evidence" value="ECO:0007669"/>
    <property type="project" value="InterPro"/>
</dbReference>
<feature type="chain" id="PRO_5039962588" description="Carboxylic ester hydrolase" evidence="4">
    <location>
        <begin position="24"/>
        <end position="698"/>
    </location>
</feature>
<evidence type="ECO:0000256" key="2">
    <source>
        <dbReference type="ARBA" id="ARBA00022801"/>
    </source>
</evidence>
<keyword evidence="7" id="KW-1185">Reference proteome</keyword>
<dbReference type="OrthoDB" id="408631at2759"/>
<gene>
    <name evidence="8" type="primary">LOC118420476</name>
</gene>
<feature type="compositionally biased region" description="Polar residues" evidence="5">
    <location>
        <begin position="634"/>
        <end position="653"/>
    </location>
</feature>
<evidence type="ECO:0000313" key="8">
    <source>
        <dbReference type="RefSeq" id="XP_035683197.1"/>
    </source>
</evidence>
<dbReference type="Gene3D" id="3.40.50.1820">
    <property type="entry name" value="alpha/beta hydrolase"/>
    <property type="match status" value="2"/>
</dbReference>
<comment type="similarity">
    <text evidence="1 4">Belongs to the type-B carboxylesterase/lipase family.</text>
</comment>
<feature type="active site" description="Charge relay system" evidence="3">
    <location>
        <position position="455"/>
    </location>
</feature>
<dbReference type="EC" id="3.1.1.-" evidence="4"/>
<dbReference type="PRINTS" id="PR00878">
    <property type="entry name" value="CHOLNESTRASE"/>
</dbReference>
<keyword evidence="2 4" id="KW-0378">Hydrolase</keyword>
<dbReference type="PANTHER" id="PTHR45570">
    <property type="entry name" value="CARBOXYLIC ESTER HYDROLASE"/>
    <property type="match status" value="1"/>
</dbReference>
<dbReference type="InterPro" id="IPR029058">
    <property type="entry name" value="AB_hydrolase_fold"/>
</dbReference>